<dbReference type="PANTHER" id="PTHR12526">
    <property type="entry name" value="GLYCOSYLTRANSFERASE"/>
    <property type="match status" value="1"/>
</dbReference>
<dbReference type="CDD" id="cd03801">
    <property type="entry name" value="GT4_PimA-like"/>
    <property type="match status" value="1"/>
</dbReference>
<proteinExistence type="predicted"/>
<evidence type="ECO:0000259" key="1">
    <source>
        <dbReference type="Pfam" id="PF00534"/>
    </source>
</evidence>
<name>A0A1A5HU50_RHILI</name>
<dbReference type="Proteomes" id="UP000093748">
    <property type="component" value="Unassembled WGS sequence"/>
</dbReference>
<comment type="caution">
    <text evidence="2">The sequence shown here is derived from an EMBL/GenBank/DDBJ whole genome shotgun (WGS) entry which is preliminary data.</text>
</comment>
<dbReference type="AlphaFoldDB" id="A0A1A5HU50"/>
<protein>
    <submittedName>
        <fullName evidence="2">Glycosyl transferase family 1</fullName>
    </submittedName>
</protein>
<dbReference type="EMBL" id="LZTJ01000033">
    <property type="protein sequence ID" value="OBP70513.1"/>
    <property type="molecule type" value="Genomic_DNA"/>
</dbReference>
<dbReference type="Gene3D" id="3.40.50.2000">
    <property type="entry name" value="Glycogen Phosphorylase B"/>
    <property type="match status" value="1"/>
</dbReference>
<dbReference type="InterPro" id="IPR001296">
    <property type="entry name" value="Glyco_trans_1"/>
</dbReference>
<evidence type="ECO:0000313" key="3">
    <source>
        <dbReference type="Proteomes" id="UP000093748"/>
    </source>
</evidence>
<dbReference type="SUPFAM" id="SSF53756">
    <property type="entry name" value="UDP-Glycosyltransferase/glycogen phosphorylase"/>
    <property type="match status" value="1"/>
</dbReference>
<dbReference type="GO" id="GO:0016757">
    <property type="term" value="F:glycosyltransferase activity"/>
    <property type="evidence" value="ECO:0007669"/>
    <property type="project" value="InterPro"/>
</dbReference>
<dbReference type="Pfam" id="PF00534">
    <property type="entry name" value="Glycos_transf_1"/>
    <property type="match status" value="1"/>
</dbReference>
<gene>
    <name evidence="2" type="ORF">BAE39_23235</name>
</gene>
<reference evidence="3" key="1">
    <citation type="submission" date="2016-06" db="EMBL/GenBank/DDBJ databases">
        <title>NZP2037 Pacbio-Illumina hybrid assembly.</title>
        <authorList>
            <person name="Ramsay J.P."/>
        </authorList>
    </citation>
    <scope>NUCLEOTIDE SEQUENCE [LARGE SCALE GENOMIC DNA]</scope>
    <source>
        <strain evidence="3">R7ANS::ICEMlSym2042</strain>
    </source>
</reference>
<organism evidence="2 3">
    <name type="scientific">Rhizobium loti</name>
    <name type="common">Mesorhizobium loti</name>
    <dbReference type="NCBI Taxonomy" id="381"/>
    <lineage>
        <taxon>Bacteria</taxon>
        <taxon>Pseudomonadati</taxon>
        <taxon>Pseudomonadota</taxon>
        <taxon>Alphaproteobacteria</taxon>
        <taxon>Hyphomicrobiales</taxon>
        <taxon>Phyllobacteriaceae</taxon>
        <taxon>Mesorhizobium</taxon>
    </lineage>
</organism>
<accession>A0A1A5HU50</accession>
<keyword evidence="2" id="KW-0808">Transferase</keyword>
<feature type="domain" description="Glycosyl transferase family 1" evidence="1">
    <location>
        <begin position="221"/>
        <end position="380"/>
    </location>
</feature>
<dbReference type="PANTHER" id="PTHR12526:SF590">
    <property type="entry name" value="ALPHA-MALTOSE-1-PHOSPHATE SYNTHASE"/>
    <property type="match status" value="1"/>
</dbReference>
<sequence length="422" mass="46148">MKSKGVLGLTSPVADSVRRRNRHTTPDRKMRVKMRIACIHQGYELYGSDRSFAESVAALRAAFPLADIEVVLPRSGPIVEILEPHASRIVFEPLWVLRRQAMLRLATIEMARLPVALWRAWRRLSACDLVYVNTSIVADYALAARLLPSKALLHIHEIPEGVLRRILVGLMHWSRADLIFNSKATRDAFGEPRSARSYVVYNGVAGPAAAEAMTYDGKRPLRVLLLGRVNRIKGQEVLLEAIASLPAELKSRIEVRLVGGAFESVERERALADLVESMGLASQVSALPFIPDPSQHYRWADIVTVPSRRPESLGRVAIEAMAYGRPPLVSAIGGLVEVVADGETGWHVPPGNAAALAAKLQEIILAPETWRGFVAAGRKRYETVFSEPVAAAAIAAIAADKLKAAIARPGRTASTRQAETRP</sequence>
<evidence type="ECO:0000313" key="2">
    <source>
        <dbReference type="EMBL" id="OBP70513.1"/>
    </source>
</evidence>